<dbReference type="Proteomes" id="UP001567538">
    <property type="component" value="Unassembled WGS sequence"/>
</dbReference>
<dbReference type="PANTHER" id="PTHR46250:SF15">
    <property type="entry name" value="OS01G0523800 PROTEIN"/>
    <property type="match status" value="1"/>
</dbReference>
<evidence type="ECO:0000313" key="3">
    <source>
        <dbReference type="EMBL" id="KAL1534924.1"/>
    </source>
</evidence>
<feature type="region of interest" description="Disordered" evidence="1">
    <location>
        <begin position="191"/>
        <end position="216"/>
    </location>
</feature>
<organism evidence="3 4">
    <name type="scientific">Salvia divinorum</name>
    <name type="common">Maria pastora</name>
    <name type="synonym">Diviner's sage</name>
    <dbReference type="NCBI Taxonomy" id="28513"/>
    <lineage>
        <taxon>Eukaryota</taxon>
        <taxon>Viridiplantae</taxon>
        <taxon>Streptophyta</taxon>
        <taxon>Embryophyta</taxon>
        <taxon>Tracheophyta</taxon>
        <taxon>Spermatophyta</taxon>
        <taxon>Magnoliopsida</taxon>
        <taxon>eudicotyledons</taxon>
        <taxon>Gunneridae</taxon>
        <taxon>Pentapetalae</taxon>
        <taxon>asterids</taxon>
        <taxon>lamiids</taxon>
        <taxon>Lamiales</taxon>
        <taxon>Lamiaceae</taxon>
        <taxon>Nepetoideae</taxon>
        <taxon>Mentheae</taxon>
        <taxon>Salviinae</taxon>
        <taxon>Salvia</taxon>
        <taxon>Salvia subgen. Calosphace</taxon>
    </lineage>
</organism>
<dbReference type="Pfam" id="PF12776">
    <property type="entry name" value="Myb_DNA-bind_3"/>
    <property type="match status" value="1"/>
</dbReference>
<evidence type="ECO:0000313" key="4">
    <source>
        <dbReference type="Proteomes" id="UP001567538"/>
    </source>
</evidence>
<gene>
    <name evidence="3" type="ORF">AAHA92_31039</name>
</gene>
<keyword evidence="4" id="KW-1185">Reference proteome</keyword>
<evidence type="ECO:0000256" key="1">
    <source>
        <dbReference type="SAM" id="MobiDB-lite"/>
    </source>
</evidence>
<name>A0ABD1FVD4_SALDI</name>
<accession>A0ABD1FVD4</accession>
<proteinExistence type="predicted"/>
<reference evidence="3 4" key="1">
    <citation type="submission" date="2024-06" db="EMBL/GenBank/DDBJ databases">
        <title>A chromosome level genome sequence of Diviner's sage (Salvia divinorum).</title>
        <authorList>
            <person name="Ford S.A."/>
            <person name="Ro D.-K."/>
            <person name="Ness R.W."/>
            <person name="Phillips M.A."/>
        </authorList>
    </citation>
    <scope>NUCLEOTIDE SEQUENCE [LARGE SCALE GENOMIC DNA]</scope>
    <source>
        <strain evidence="3">SAF-2024a</strain>
        <tissue evidence="3">Leaf</tissue>
    </source>
</reference>
<dbReference type="PANTHER" id="PTHR46250">
    <property type="entry name" value="MYB/SANT-LIKE DNA-BINDING DOMAIN PROTEIN-RELATED"/>
    <property type="match status" value="1"/>
</dbReference>
<dbReference type="InterPro" id="IPR024752">
    <property type="entry name" value="Myb/SANT-like_dom"/>
</dbReference>
<evidence type="ECO:0000259" key="2">
    <source>
        <dbReference type="Pfam" id="PF12776"/>
    </source>
</evidence>
<protein>
    <recommendedName>
        <fullName evidence="2">Myb/SANT-like domain-containing protein</fullName>
    </recommendedName>
</protein>
<feature type="domain" description="Myb/SANT-like" evidence="2">
    <location>
        <begin position="16"/>
        <end position="112"/>
    </location>
</feature>
<feature type="compositionally biased region" description="Polar residues" evidence="1">
    <location>
        <begin position="191"/>
        <end position="211"/>
    </location>
</feature>
<comment type="caution">
    <text evidence="3">The sequence shown here is derived from an EMBL/GenBank/DDBJ whole genome shotgun (WGS) entry which is preliminary data.</text>
</comment>
<dbReference type="AlphaFoldDB" id="A0ABD1FVD4"/>
<sequence>MGGRSRNGKADHTRRSWSDREERMLLVALKDLVNHGWKSDNGFRSGYLTRVDKAIRREFADTDLKIQPHIQSKINTWKRCYHSLAFILGRSGVGFNSRGDFKIDCDDDQWSQIVKVDSNAKHMRFKSWPYWEDWKLIYGKDQAGGGLAEDMIDAREKLNLTTIPTSETPPDIYTVGLDDVFTQEQVHESLSQETAADSCTRSMKSSGSTKQTNRKRKTVDSLDAILEVMSEMHKDTNQHLEKMSSRIGYDFDLSAKRTEVSRLLGSITLLTQKQRFLACDILVKEPECLDLFTGMSEVDKTDYVIHILEELYGG</sequence>
<dbReference type="EMBL" id="JBEAFC010000012">
    <property type="protein sequence ID" value="KAL1534924.1"/>
    <property type="molecule type" value="Genomic_DNA"/>
</dbReference>